<proteinExistence type="inferred from homology"/>
<dbReference type="PANTHER" id="PTHR30419">
    <property type="entry name" value="HTH-TYPE TRANSCRIPTIONAL REGULATOR YBHD"/>
    <property type="match status" value="1"/>
</dbReference>
<evidence type="ECO:0000256" key="1">
    <source>
        <dbReference type="ARBA" id="ARBA00009437"/>
    </source>
</evidence>
<comment type="caution">
    <text evidence="6">The sequence shown here is derived from an EMBL/GenBank/DDBJ whole genome shotgun (WGS) entry which is preliminary data.</text>
</comment>
<dbReference type="CDD" id="cd08438">
    <property type="entry name" value="PBP2_CidR"/>
    <property type="match status" value="1"/>
</dbReference>
<reference evidence="6 7" key="2">
    <citation type="submission" date="2015-01" db="EMBL/GenBank/DDBJ databases">
        <authorList>
            <consortium name="NBRP consortium"/>
            <person name="Sawabe T."/>
            <person name="Meirelles P."/>
            <person name="Feng G."/>
            <person name="Sayaka M."/>
            <person name="Hattori M."/>
            <person name="Ohkuma M."/>
        </authorList>
    </citation>
    <scope>NUCLEOTIDE SEQUENCE [LARGE SCALE GENOMIC DNA]</scope>
    <source>
        <strain evidence="6 7">JCM19232</strain>
    </source>
</reference>
<dbReference type="InterPro" id="IPR036390">
    <property type="entry name" value="WH_DNA-bd_sf"/>
</dbReference>
<dbReference type="InterPro" id="IPR000847">
    <property type="entry name" value="LysR_HTH_N"/>
</dbReference>
<feature type="domain" description="HTH lysR-type" evidence="5">
    <location>
        <begin position="1"/>
        <end position="58"/>
    </location>
</feature>
<dbReference type="InterPro" id="IPR036388">
    <property type="entry name" value="WH-like_DNA-bd_sf"/>
</dbReference>
<dbReference type="EMBL" id="BBSA01000005">
    <property type="protein sequence ID" value="GAM62428.1"/>
    <property type="molecule type" value="Genomic_DNA"/>
</dbReference>
<dbReference type="GO" id="GO:0003677">
    <property type="term" value="F:DNA binding"/>
    <property type="evidence" value="ECO:0007669"/>
    <property type="project" value="UniProtKB-KW"/>
</dbReference>
<dbReference type="GO" id="GO:0003700">
    <property type="term" value="F:DNA-binding transcription factor activity"/>
    <property type="evidence" value="ECO:0007669"/>
    <property type="project" value="InterPro"/>
</dbReference>
<sequence>MAAKELAYFVTLVETQNFTRASEKLFVTQPTISKALKSLEDSSGQPLVHRKGRDIELTEAGKVVYEHAITILSNISEMQQRLDDMRELKSGHITIGIPPMVGHLYTELLQEFSRSHPSIEVTVVEGGGRKIEQDLLSGDIDVALSMLPTREDRFEYESVGDYPIYAVLPKDDKWLGESKLELTELKDIPFYLYTSEFTITQIIERLCQEKGFVPRVGIKSSQWDFLAAMVKSGLGVSFIPEPICRNLNPKDYCFRELSDELRWRLALMWSRERYLSKASQAFVDLVKSRT</sequence>
<keyword evidence="3" id="KW-0238">DNA-binding</keyword>
<dbReference type="PRINTS" id="PR00039">
    <property type="entry name" value="HTHLYSR"/>
</dbReference>
<dbReference type="Gene3D" id="3.40.190.290">
    <property type="match status" value="1"/>
</dbReference>
<dbReference type="InterPro" id="IPR050950">
    <property type="entry name" value="HTH-type_LysR_regulators"/>
</dbReference>
<reference evidence="6 7" key="1">
    <citation type="submission" date="2015-01" db="EMBL/GenBank/DDBJ databases">
        <title>Vibrio sp. C5 JCM 19232 whole genome shotgun sequence.</title>
        <authorList>
            <person name="Sawabe T."/>
            <person name="Meirelles P."/>
            <person name="Feng G."/>
            <person name="Sayaka M."/>
            <person name="Hattori M."/>
            <person name="Ohkuma M."/>
        </authorList>
    </citation>
    <scope>NUCLEOTIDE SEQUENCE [LARGE SCALE GENOMIC DNA]</scope>
    <source>
        <strain evidence="6 7">JCM19232</strain>
    </source>
</reference>
<dbReference type="Pfam" id="PF03466">
    <property type="entry name" value="LysR_substrate"/>
    <property type="match status" value="1"/>
</dbReference>
<organism evidence="6 7">
    <name type="scientific">Vibrio ishigakensis</name>
    <dbReference type="NCBI Taxonomy" id="1481914"/>
    <lineage>
        <taxon>Bacteria</taxon>
        <taxon>Pseudomonadati</taxon>
        <taxon>Pseudomonadota</taxon>
        <taxon>Gammaproteobacteria</taxon>
        <taxon>Vibrionales</taxon>
        <taxon>Vibrionaceae</taxon>
        <taxon>Vibrio</taxon>
    </lineage>
</organism>
<evidence type="ECO:0000313" key="6">
    <source>
        <dbReference type="EMBL" id="GAM62428.1"/>
    </source>
</evidence>
<dbReference type="SUPFAM" id="SSF46785">
    <property type="entry name" value="Winged helix' DNA-binding domain"/>
    <property type="match status" value="1"/>
</dbReference>
<dbReference type="PROSITE" id="PS50931">
    <property type="entry name" value="HTH_LYSR"/>
    <property type="match status" value="1"/>
</dbReference>
<evidence type="ECO:0000256" key="4">
    <source>
        <dbReference type="ARBA" id="ARBA00023163"/>
    </source>
</evidence>
<dbReference type="PANTHER" id="PTHR30419:SF8">
    <property type="entry name" value="NITROGEN ASSIMILATION TRANSCRIPTIONAL ACTIVATOR-RELATED"/>
    <property type="match status" value="1"/>
</dbReference>
<gene>
    <name evidence="6" type="ORF">JCM19232_5392</name>
</gene>
<evidence type="ECO:0000259" key="5">
    <source>
        <dbReference type="PROSITE" id="PS50931"/>
    </source>
</evidence>
<protein>
    <submittedName>
        <fullName evidence="6">LysR family regulatory protein cidR</fullName>
    </submittedName>
</protein>
<evidence type="ECO:0000256" key="3">
    <source>
        <dbReference type="ARBA" id="ARBA00023125"/>
    </source>
</evidence>
<accession>A0A0B8PH74</accession>
<evidence type="ECO:0000256" key="2">
    <source>
        <dbReference type="ARBA" id="ARBA00023015"/>
    </source>
</evidence>
<dbReference type="Gene3D" id="1.10.10.10">
    <property type="entry name" value="Winged helix-like DNA-binding domain superfamily/Winged helix DNA-binding domain"/>
    <property type="match status" value="1"/>
</dbReference>
<evidence type="ECO:0000313" key="7">
    <source>
        <dbReference type="Proteomes" id="UP000031670"/>
    </source>
</evidence>
<name>A0A0B8PH74_9VIBR</name>
<dbReference type="SUPFAM" id="SSF53850">
    <property type="entry name" value="Periplasmic binding protein-like II"/>
    <property type="match status" value="1"/>
</dbReference>
<dbReference type="GO" id="GO:0005829">
    <property type="term" value="C:cytosol"/>
    <property type="evidence" value="ECO:0007669"/>
    <property type="project" value="TreeGrafter"/>
</dbReference>
<dbReference type="FunFam" id="1.10.10.10:FF:000001">
    <property type="entry name" value="LysR family transcriptional regulator"/>
    <property type="match status" value="1"/>
</dbReference>
<dbReference type="InterPro" id="IPR005119">
    <property type="entry name" value="LysR_subst-bd"/>
</dbReference>
<comment type="similarity">
    <text evidence="1">Belongs to the LysR transcriptional regulatory family.</text>
</comment>
<dbReference type="Proteomes" id="UP000031670">
    <property type="component" value="Unassembled WGS sequence"/>
</dbReference>
<dbReference type="AlphaFoldDB" id="A0A0B8PH74"/>
<dbReference type="Pfam" id="PF00126">
    <property type="entry name" value="HTH_1"/>
    <property type="match status" value="1"/>
</dbReference>
<keyword evidence="2" id="KW-0805">Transcription regulation</keyword>
<keyword evidence="4" id="KW-0804">Transcription</keyword>